<accession>A0A6J4UVS5</accession>
<reference evidence="1" key="1">
    <citation type="submission" date="2020-02" db="EMBL/GenBank/DDBJ databases">
        <authorList>
            <person name="Meier V. D."/>
        </authorList>
    </citation>
    <scope>NUCLEOTIDE SEQUENCE</scope>
    <source>
        <strain evidence="1">AVDCRST_MAG33</strain>
    </source>
</reference>
<protein>
    <submittedName>
        <fullName evidence="1">Uncharacterized protein</fullName>
    </submittedName>
</protein>
<dbReference type="AlphaFoldDB" id="A0A6J4UVS5"/>
<dbReference type="EMBL" id="CADCWK010000167">
    <property type="protein sequence ID" value="CAA9560604.1"/>
    <property type="molecule type" value="Genomic_DNA"/>
</dbReference>
<proteinExistence type="predicted"/>
<sequence>MFLASHDRAVGPPVLPSRRFPGQALGAAVTATRARAAVFPRSPAVVGPQRVAERVTAPGRSVALVEAVAGVPPIAAGCVAVPLIAMWGQVVATLAVSGTQAAIGVPAQLGVGVTVAVAGRPAATGRGGAICRGAIAASAPGRPRAAAAAGVVQAIREVVWSRGVRARLPGPAAGRGRRER</sequence>
<gene>
    <name evidence="1" type="ORF">AVDCRST_MAG33-1639</name>
</gene>
<name>A0A6J4UVS5_9BACT</name>
<organism evidence="1">
    <name type="scientific">uncultured Thermomicrobiales bacterium</name>
    <dbReference type="NCBI Taxonomy" id="1645740"/>
    <lineage>
        <taxon>Bacteria</taxon>
        <taxon>Pseudomonadati</taxon>
        <taxon>Thermomicrobiota</taxon>
        <taxon>Thermomicrobia</taxon>
        <taxon>Thermomicrobiales</taxon>
        <taxon>environmental samples</taxon>
    </lineage>
</organism>
<evidence type="ECO:0000313" key="1">
    <source>
        <dbReference type="EMBL" id="CAA9560604.1"/>
    </source>
</evidence>